<keyword evidence="2" id="KW-1185">Reference proteome</keyword>
<protein>
    <submittedName>
        <fullName evidence="1">Uncharacterized protein</fullName>
    </submittedName>
</protein>
<name>A0A8T6YQE7_9GAMM</name>
<evidence type="ECO:0000313" key="1">
    <source>
        <dbReference type="EMBL" id="NKC19027.1"/>
    </source>
</evidence>
<dbReference type="RefSeq" id="WP_161568666.1">
    <property type="nucleotide sequence ID" value="NZ_CAXNSI010000002.1"/>
</dbReference>
<comment type="caution">
    <text evidence="1">The sequence shown here is derived from an EMBL/GenBank/DDBJ whole genome shotgun (WGS) entry which is preliminary data.</text>
</comment>
<evidence type="ECO:0000313" key="2">
    <source>
        <dbReference type="Proteomes" id="UP000307537"/>
    </source>
</evidence>
<organism evidence="1 2">
    <name type="scientific">Pseudoalteromonas galatheae</name>
    <dbReference type="NCBI Taxonomy" id="579562"/>
    <lineage>
        <taxon>Bacteria</taxon>
        <taxon>Pseudomonadati</taxon>
        <taxon>Pseudomonadota</taxon>
        <taxon>Gammaproteobacteria</taxon>
        <taxon>Alteromonadales</taxon>
        <taxon>Pseudoalteromonadaceae</taxon>
        <taxon>Pseudoalteromonas</taxon>
    </lineage>
</organism>
<accession>A0A8T6YQE7</accession>
<gene>
    <name evidence="1" type="ORF">CWC29_009225</name>
</gene>
<dbReference type="EMBL" id="PNCO02000001">
    <property type="protein sequence ID" value="NKC19027.1"/>
    <property type="molecule type" value="Genomic_DNA"/>
</dbReference>
<sequence length="49" mass="5460">MKLKIKKKSILNLSDKKSLNQKLTPQVGGGGFTSSWFEELSKAYCDIAK</sequence>
<dbReference type="Proteomes" id="UP000307537">
    <property type="component" value="Unassembled WGS sequence"/>
</dbReference>
<dbReference type="AlphaFoldDB" id="A0A8T6YQE7"/>
<reference evidence="1" key="1">
    <citation type="submission" date="2019-10" db="EMBL/GenBank/DDBJ databases">
        <authorList>
            <person name="Paulsen S."/>
        </authorList>
    </citation>
    <scope>NUCLEOTIDE SEQUENCE</scope>
    <source>
        <strain evidence="1">S4498</strain>
    </source>
</reference>
<proteinExistence type="predicted"/>